<comment type="similarity">
    <text evidence="7">Belongs to the tannase family.</text>
</comment>
<keyword evidence="9" id="KW-1185">Reference proteome</keyword>
<dbReference type="InterPro" id="IPR011118">
    <property type="entry name" value="Tannase/feruloyl_esterase"/>
</dbReference>
<evidence type="ECO:0000256" key="1">
    <source>
        <dbReference type="ARBA" id="ARBA00022487"/>
    </source>
</evidence>
<reference evidence="8" key="1">
    <citation type="submission" date="2016-06" db="EMBL/GenBank/DDBJ databases">
        <title>Draft Genome sequence of the fungus Inonotus baumii.</title>
        <authorList>
            <person name="Zhu H."/>
            <person name="Lin W."/>
        </authorList>
    </citation>
    <scope>NUCLEOTIDE SEQUENCE</scope>
    <source>
        <strain evidence="8">821</strain>
    </source>
</reference>
<proteinExistence type="inferred from homology"/>
<keyword evidence="2" id="KW-0624">Polysaccharide degradation</keyword>
<dbReference type="EMBL" id="LNZH02000197">
    <property type="protein sequence ID" value="OCB86961.1"/>
    <property type="molecule type" value="Genomic_DNA"/>
</dbReference>
<name>A0A9Q5HW09_SANBA</name>
<organism evidence="8 9">
    <name type="scientific">Sanghuangporus baumii</name>
    <name type="common">Phellinus baumii</name>
    <dbReference type="NCBI Taxonomy" id="108892"/>
    <lineage>
        <taxon>Eukaryota</taxon>
        <taxon>Fungi</taxon>
        <taxon>Dikarya</taxon>
        <taxon>Basidiomycota</taxon>
        <taxon>Agaricomycotina</taxon>
        <taxon>Agaricomycetes</taxon>
        <taxon>Hymenochaetales</taxon>
        <taxon>Hymenochaetaceae</taxon>
        <taxon>Sanghuangporus</taxon>
    </lineage>
</organism>
<keyword evidence="4 7" id="KW-0378">Hydrolase</keyword>
<keyword evidence="5" id="KW-1015">Disulfide bond</keyword>
<dbReference type="Pfam" id="PF07519">
    <property type="entry name" value="Tannase"/>
    <property type="match status" value="1"/>
</dbReference>
<evidence type="ECO:0000256" key="6">
    <source>
        <dbReference type="ARBA" id="ARBA00034075"/>
    </source>
</evidence>
<dbReference type="PANTHER" id="PTHR33938:SF15">
    <property type="entry name" value="FERULOYL ESTERASE B-RELATED"/>
    <property type="match status" value="1"/>
</dbReference>
<dbReference type="AlphaFoldDB" id="A0A9Q5HW09"/>
<evidence type="ECO:0000256" key="2">
    <source>
        <dbReference type="ARBA" id="ARBA00022651"/>
    </source>
</evidence>
<evidence type="ECO:0000313" key="9">
    <source>
        <dbReference type="Proteomes" id="UP000757232"/>
    </source>
</evidence>
<comment type="caution">
    <text evidence="8">The sequence shown here is derived from an EMBL/GenBank/DDBJ whole genome shotgun (WGS) entry which is preliminary data.</text>
</comment>
<dbReference type="GO" id="GO:0030600">
    <property type="term" value="F:feruloyl esterase activity"/>
    <property type="evidence" value="ECO:0007669"/>
    <property type="project" value="UniProtKB-EC"/>
</dbReference>
<evidence type="ECO:0000256" key="7">
    <source>
        <dbReference type="RuleBase" id="RU361238"/>
    </source>
</evidence>
<evidence type="ECO:0000256" key="5">
    <source>
        <dbReference type="ARBA" id="ARBA00023157"/>
    </source>
</evidence>
<sequence length="435" mass="47626">MSVHLYNELSGACIDASWGIAADPSTCIALRTADFPSLNTTILNATYCGGSATITTTGTCLPAAQISSTLCRIQFVVNNSSISSIFAEAWFPEDWNQKFLALGNGGLNGCIDYANLGYSTSFGFASVALNNGHDGDDGEAFVNNTGVLADYTSRAIHTETVVGKQLVSTYYGQAQNSSYYMPAQPAADKVYTPLSIVQKTSTGFLPALQQRTLTISWAMLTRYIGAPDANCSASFIPSQLWNVISTEIFLRQCDALDGNSDGIITEPDECSFRPSALLCDASSNKTETCLTEAQVEALFKTYSPLYGLRGELLYSRYEPGTESGTFAPSIVFSGQSFPYTLDWMRYVVDNNPNYDFSNFGTSDIARMQALDPGDVSTFSGDYSAFRARGRKLVTYHGRADSTVPHPRDGALRRRKGRRTLRTTKCLSTRWHQYYW</sequence>
<dbReference type="Proteomes" id="UP000757232">
    <property type="component" value="Unassembled WGS sequence"/>
</dbReference>
<keyword evidence="1" id="KW-0719">Serine esterase</keyword>
<keyword evidence="2" id="KW-0858">Xylan degradation</keyword>
<accession>A0A9Q5HW09</accession>
<protein>
    <recommendedName>
        <fullName evidence="7">Carboxylic ester hydrolase</fullName>
        <ecNumber evidence="7">3.1.1.-</ecNumber>
    </recommendedName>
</protein>
<dbReference type="OrthoDB" id="3039123at2759"/>
<dbReference type="EC" id="3.1.1.-" evidence="7"/>
<keyword evidence="3" id="KW-0732">Signal</keyword>
<evidence type="ECO:0000313" key="8">
    <source>
        <dbReference type="EMBL" id="OCB86961.1"/>
    </source>
</evidence>
<keyword evidence="2" id="KW-0119">Carbohydrate metabolism</keyword>
<evidence type="ECO:0000256" key="3">
    <source>
        <dbReference type="ARBA" id="ARBA00022729"/>
    </source>
</evidence>
<evidence type="ECO:0000256" key="4">
    <source>
        <dbReference type="ARBA" id="ARBA00022801"/>
    </source>
</evidence>
<comment type="catalytic activity">
    <reaction evidence="6">
        <text>feruloyl-polysaccharide + H2O = ferulate + polysaccharide.</text>
        <dbReference type="EC" id="3.1.1.73"/>
    </reaction>
</comment>
<gene>
    <name evidence="8" type="ORF">A7U60_g5933</name>
</gene>
<dbReference type="GO" id="GO:0045493">
    <property type="term" value="P:xylan catabolic process"/>
    <property type="evidence" value="ECO:0007669"/>
    <property type="project" value="UniProtKB-KW"/>
</dbReference>
<dbReference type="PANTHER" id="PTHR33938">
    <property type="entry name" value="FERULOYL ESTERASE B-RELATED"/>
    <property type="match status" value="1"/>
</dbReference>